<dbReference type="GO" id="GO:0008168">
    <property type="term" value="F:methyltransferase activity"/>
    <property type="evidence" value="ECO:0007669"/>
    <property type="project" value="UniProtKB-KW"/>
</dbReference>
<dbReference type="PANTHER" id="PTHR18895:SF74">
    <property type="entry name" value="MTRF1L RELEASE FACTOR GLUTAMINE METHYLTRANSFERASE"/>
    <property type="match status" value="1"/>
</dbReference>
<dbReference type="GO" id="GO:0003676">
    <property type="term" value="F:nucleic acid binding"/>
    <property type="evidence" value="ECO:0007669"/>
    <property type="project" value="InterPro"/>
</dbReference>
<dbReference type="EMBL" id="MU007062">
    <property type="protein sequence ID" value="KAF2427151.1"/>
    <property type="molecule type" value="Genomic_DNA"/>
</dbReference>
<organism evidence="2 3">
    <name type="scientific">Tothia fuscella</name>
    <dbReference type="NCBI Taxonomy" id="1048955"/>
    <lineage>
        <taxon>Eukaryota</taxon>
        <taxon>Fungi</taxon>
        <taxon>Dikarya</taxon>
        <taxon>Ascomycota</taxon>
        <taxon>Pezizomycotina</taxon>
        <taxon>Dothideomycetes</taxon>
        <taxon>Pleosporomycetidae</taxon>
        <taxon>Venturiales</taxon>
        <taxon>Cylindrosympodiaceae</taxon>
        <taxon>Tothia</taxon>
    </lineage>
</organism>
<comment type="caution">
    <text evidence="2">The sequence shown here is derived from an EMBL/GenBank/DDBJ whole genome shotgun (WGS) entry which is preliminary data.</text>
</comment>
<accession>A0A9P4NLS0</accession>
<dbReference type="InterPro" id="IPR050320">
    <property type="entry name" value="N5-glutamine_MTase"/>
</dbReference>
<keyword evidence="2" id="KW-0808">Transferase</keyword>
<dbReference type="GO" id="GO:0032259">
    <property type="term" value="P:methylation"/>
    <property type="evidence" value="ECO:0007669"/>
    <property type="project" value="UniProtKB-KW"/>
</dbReference>
<protein>
    <submittedName>
        <fullName evidence="2">S-adenosyl-L-methionine-dependent methyltransferase</fullName>
    </submittedName>
</protein>
<dbReference type="PROSITE" id="PS00092">
    <property type="entry name" value="N6_MTASE"/>
    <property type="match status" value="1"/>
</dbReference>
<proteinExistence type="predicted"/>
<evidence type="ECO:0000259" key="1">
    <source>
        <dbReference type="Pfam" id="PF13847"/>
    </source>
</evidence>
<dbReference type="GO" id="GO:0005739">
    <property type="term" value="C:mitochondrion"/>
    <property type="evidence" value="ECO:0007669"/>
    <property type="project" value="TreeGrafter"/>
</dbReference>
<feature type="domain" description="Methyltransferase" evidence="1">
    <location>
        <begin position="119"/>
        <end position="174"/>
    </location>
</feature>
<dbReference type="InterPro" id="IPR029063">
    <property type="entry name" value="SAM-dependent_MTases_sf"/>
</dbReference>
<reference evidence="2" key="1">
    <citation type="journal article" date="2020" name="Stud. Mycol.">
        <title>101 Dothideomycetes genomes: a test case for predicting lifestyles and emergence of pathogens.</title>
        <authorList>
            <person name="Haridas S."/>
            <person name="Albert R."/>
            <person name="Binder M."/>
            <person name="Bloem J."/>
            <person name="Labutti K."/>
            <person name="Salamov A."/>
            <person name="Andreopoulos B."/>
            <person name="Baker S."/>
            <person name="Barry K."/>
            <person name="Bills G."/>
            <person name="Bluhm B."/>
            <person name="Cannon C."/>
            <person name="Castanera R."/>
            <person name="Culley D."/>
            <person name="Daum C."/>
            <person name="Ezra D."/>
            <person name="Gonzalez J."/>
            <person name="Henrissat B."/>
            <person name="Kuo A."/>
            <person name="Liang C."/>
            <person name="Lipzen A."/>
            <person name="Lutzoni F."/>
            <person name="Magnuson J."/>
            <person name="Mondo S."/>
            <person name="Nolan M."/>
            <person name="Ohm R."/>
            <person name="Pangilinan J."/>
            <person name="Park H.-J."/>
            <person name="Ramirez L."/>
            <person name="Alfaro M."/>
            <person name="Sun H."/>
            <person name="Tritt A."/>
            <person name="Yoshinaga Y."/>
            <person name="Zwiers L.-H."/>
            <person name="Turgeon B."/>
            <person name="Goodwin S."/>
            <person name="Spatafora J."/>
            <person name="Crous P."/>
            <person name="Grigoriev I."/>
        </authorList>
    </citation>
    <scope>NUCLEOTIDE SEQUENCE</scope>
    <source>
        <strain evidence="2">CBS 130266</strain>
    </source>
</reference>
<dbReference type="Proteomes" id="UP000800235">
    <property type="component" value="Unassembled WGS sequence"/>
</dbReference>
<dbReference type="InterPro" id="IPR025714">
    <property type="entry name" value="Methyltranfer_dom"/>
</dbReference>
<evidence type="ECO:0000313" key="2">
    <source>
        <dbReference type="EMBL" id="KAF2427151.1"/>
    </source>
</evidence>
<dbReference type="Gene3D" id="3.40.50.150">
    <property type="entry name" value="Vaccinia Virus protein VP39"/>
    <property type="match status" value="1"/>
</dbReference>
<keyword evidence="2" id="KW-0489">Methyltransferase</keyword>
<dbReference type="OrthoDB" id="269872at2759"/>
<dbReference type="SUPFAM" id="SSF53335">
    <property type="entry name" value="S-adenosyl-L-methionine-dependent methyltransferases"/>
    <property type="match status" value="1"/>
</dbReference>
<dbReference type="Pfam" id="PF13847">
    <property type="entry name" value="Methyltransf_31"/>
    <property type="match status" value="1"/>
</dbReference>
<dbReference type="CDD" id="cd02440">
    <property type="entry name" value="AdoMet_MTases"/>
    <property type="match status" value="1"/>
</dbReference>
<sequence>MPRLPRSLVAKAWRQDPLLPLLLRPCRDLGSARCELRWLKEHAAKVIKTASNKTHKSVLHQLCKQRARGKPLQYLIGSEYFGPIEIACRPGVLIPRPETAASVTYLIEQFCHKKSADLTENLKVLDLCSGTGCISLLFAHLFPFDQTKVSDLQVVGVDISKTALSLANLNRQKLMDLEPTTTSTSARRAEVEFILGDLRSDDSSRTGYSDLMEFLRLEGPVWDIIISNPPYISPKAFNTDTTRSVRNFEPRLALVPQISQQGLSDEEHGDVFYPQLLEIAEHVSSKILLMEVADMAQAERIAKVAKSWSKWDGVEIWCDEPAFDGHQKCSEVVEGVQVRGRGDGRSVFCWRGDAKIWLGK</sequence>
<gene>
    <name evidence="2" type="ORF">EJ08DRAFT_681117</name>
</gene>
<keyword evidence="3" id="KW-1185">Reference proteome</keyword>
<dbReference type="InterPro" id="IPR002052">
    <property type="entry name" value="DNA_methylase_N6_adenine_CS"/>
</dbReference>
<name>A0A9P4NLS0_9PEZI</name>
<dbReference type="PANTHER" id="PTHR18895">
    <property type="entry name" value="HEMK METHYLTRANSFERASE"/>
    <property type="match status" value="1"/>
</dbReference>
<dbReference type="AlphaFoldDB" id="A0A9P4NLS0"/>
<evidence type="ECO:0000313" key="3">
    <source>
        <dbReference type="Proteomes" id="UP000800235"/>
    </source>
</evidence>